<dbReference type="Gene3D" id="1.25.10.10">
    <property type="entry name" value="Leucine-rich Repeat Variant"/>
    <property type="match status" value="1"/>
</dbReference>
<keyword evidence="5" id="KW-0539">Nucleus</keyword>
<keyword evidence="4" id="KW-0653">Protein transport</keyword>
<evidence type="ECO:0000259" key="7">
    <source>
        <dbReference type="Pfam" id="PF08389"/>
    </source>
</evidence>
<keyword evidence="3" id="KW-0813">Transport</keyword>
<evidence type="ECO:0000256" key="1">
    <source>
        <dbReference type="ARBA" id="ARBA00004123"/>
    </source>
</evidence>
<dbReference type="InterPro" id="IPR058537">
    <property type="entry name" value="TPR_TNPO3_IPO13_4th"/>
</dbReference>
<evidence type="ECO:0000256" key="3">
    <source>
        <dbReference type="ARBA" id="ARBA00022448"/>
    </source>
</evidence>
<dbReference type="Pfam" id="PF24138">
    <property type="entry name" value="TPR_TNPO3_IPO13_2nd"/>
    <property type="match status" value="1"/>
</dbReference>
<sequence>MQQPSATVPPGGGVIGGANADLPSHSENVDIELQLVSLALEAIYAANTTFAPATNGHSTQREENLHHRDKADAFLTQFQRLPVAWVVCDRLLALPTNGANSTDANAAMTLTQRRFFAAQTLHSKCRTEIHQLPPDTLPSLRDSLLQHFSNCALLSTGGEKALVTRLGMAVCALSVQMNWTSIIPDVMNNLLVPRPELARAILELFKLLPEECSSDRLVLADESLRNQFHDMLRDQASHIWNFCSSALKENNVSLQTQENVLQCLQSWLRYVPANPAMIESSPLLPWIFHSLSNSNNDLYELAVDVVIEIVRMYPSDYESNVGLIQKVIPLVMALGQPDSSENAPKSPFQNALTAQDEDGLRGYCRIFTEMGESYMSLIMSPEELNQITLVELVLVCSGIPDREIANITLHFWYNFVAWLEDLEPYRYRQTRIDHYTPQIIRLLSICTTLLCYPTDIDTLTADRVDDVQRDRYYVSETVEDCCRLLGGDAVLRKIGDHLREECNRVASLPSQEQQLNDWHGIEACLFAIKSLSRYIPNDENVVMPYVMNLIPQLPPAVPLLRCTANLTVGKYASWLGMHPNYLQPLLPYLAQGLSIEQCASASAIAIKELCEQCNEQLMLGDSVLELYGGIVASQQSQMAGANGSGTGGAATPTLALCDELEVLEGACKAVSRQLQDAAAKGTSSDVTSVYLNRLIQPIGLRLTALAAPESTCGPKQVIAELERLTVIVRFLVIPGQGSGGGDNSATSGPGPSFILDLMRESWPLLDAISQKHQRDYYVAEKLCRLHKHALRGAGTVAYTSMLEPLLTQLTRNFAQSHLSPYLYAASICISEYGTDPAQVQRLFGMVSEMSNTVFSMLRTMDDFTSHPDIVEEFFFLAGRMMCKCPEPLVLSPLLVGLLQCAAVGMQLQHRDANRGTLNFLENTVSYGVSVVKSAKAGGSSSTGYSDNSCKEALERAIVSDGQPIVNNLAKALLGDLPAYRLDYGNGSIAGVLHRLNDLCPELLLQWINPALTLVPESAKAAFVGTLVQKVSRDEFNSSVRRFVSICERNRKLGGGTSES</sequence>
<dbReference type="InterPro" id="IPR013598">
    <property type="entry name" value="Exportin-1/Importin-b-like"/>
</dbReference>
<proteinExistence type="inferred from homology"/>
<dbReference type="PANTHER" id="PTHR12363">
    <property type="entry name" value="TRANSPORTIN 3 AND IMPORTIN 13"/>
    <property type="match status" value="1"/>
</dbReference>
<dbReference type="PANTHER" id="PTHR12363:SF33">
    <property type="entry name" value="IMPORTIN-13"/>
    <property type="match status" value="1"/>
</dbReference>
<dbReference type="SUPFAM" id="SSF48371">
    <property type="entry name" value="ARM repeat"/>
    <property type="match status" value="1"/>
</dbReference>
<dbReference type="InterPro" id="IPR057941">
    <property type="entry name" value="TPR_TNPO3_IPO13_2nd"/>
</dbReference>
<comment type="similarity">
    <text evidence="2">Belongs to the importin beta family.</text>
</comment>
<evidence type="ECO:0000256" key="2">
    <source>
        <dbReference type="ARBA" id="ARBA00007991"/>
    </source>
</evidence>
<evidence type="ECO:0000256" key="5">
    <source>
        <dbReference type="ARBA" id="ARBA00023242"/>
    </source>
</evidence>
<dbReference type="InterPro" id="IPR011989">
    <property type="entry name" value="ARM-like"/>
</dbReference>
<dbReference type="GO" id="GO:0005634">
    <property type="term" value="C:nucleus"/>
    <property type="evidence" value="ECO:0007669"/>
    <property type="project" value="UniProtKB-SubCell"/>
</dbReference>
<feature type="domain" description="Exportin-1/Importin-beta-like" evidence="7">
    <location>
        <begin position="160"/>
        <end position="305"/>
    </location>
</feature>
<accession>A0A6U3U8S3</accession>
<dbReference type="Pfam" id="PF08389">
    <property type="entry name" value="Xpo1"/>
    <property type="match status" value="1"/>
</dbReference>
<dbReference type="GO" id="GO:0005737">
    <property type="term" value="C:cytoplasm"/>
    <property type="evidence" value="ECO:0007669"/>
    <property type="project" value="TreeGrafter"/>
</dbReference>
<evidence type="ECO:0000256" key="6">
    <source>
        <dbReference type="SAM" id="MobiDB-lite"/>
    </source>
</evidence>
<feature type="region of interest" description="Disordered" evidence="6">
    <location>
        <begin position="1"/>
        <end position="21"/>
    </location>
</feature>
<organism evidence="8">
    <name type="scientific">Ditylum brightwellii</name>
    <dbReference type="NCBI Taxonomy" id="49249"/>
    <lineage>
        <taxon>Eukaryota</taxon>
        <taxon>Sar</taxon>
        <taxon>Stramenopiles</taxon>
        <taxon>Ochrophyta</taxon>
        <taxon>Bacillariophyta</taxon>
        <taxon>Mediophyceae</taxon>
        <taxon>Lithodesmiophycidae</taxon>
        <taxon>Lithodesmiales</taxon>
        <taxon>Lithodesmiaceae</taxon>
        <taxon>Ditylum</taxon>
    </lineage>
</organism>
<protein>
    <recommendedName>
        <fullName evidence="7">Exportin-1/Importin-beta-like domain-containing protein</fullName>
    </recommendedName>
</protein>
<dbReference type="EMBL" id="HBGN01032857">
    <property type="protein sequence ID" value="CAD9349983.1"/>
    <property type="molecule type" value="Transcribed_RNA"/>
</dbReference>
<evidence type="ECO:0000313" key="8">
    <source>
        <dbReference type="EMBL" id="CAD9349983.1"/>
    </source>
</evidence>
<dbReference type="InterPro" id="IPR051345">
    <property type="entry name" value="Importin_beta-like_NTR"/>
</dbReference>
<comment type="subcellular location">
    <subcellularLocation>
        <location evidence="1">Nucleus</location>
    </subcellularLocation>
</comment>
<dbReference type="AlphaFoldDB" id="A0A6U3U8S3"/>
<dbReference type="Pfam" id="PF24140">
    <property type="entry name" value="TPR_TNPO3_IPO13_3rd"/>
    <property type="match status" value="1"/>
</dbReference>
<gene>
    <name evidence="8" type="ORF">DBRI1063_LOCUS21227</name>
</gene>
<dbReference type="InterPro" id="IPR016024">
    <property type="entry name" value="ARM-type_fold"/>
</dbReference>
<reference evidence="8" key="1">
    <citation type="submission" date="2021-01" db="EMBL/GenBank/DDBJ databases">
        <authorList>
            <person name="Corre E."/>
            <person name="Pelletier E."/>
            <person name="Niang G."/>
            <person name="Scheremetjew M."/>
            <person name="Finn R."/>
            <person name="Kale V."/>
            <person name="Holt S."/>
            <person name="Cochrane G."/>
            <person name="Meng A."/>
            <person name="Brown T."/>
            <person name="Cohen L."/>
        </authorList>
    </citation>
    <scope>NUCLEOTIDE SEQUENCE</scope>
    <source>
        <strain evidence="8">Pop2</strain>
    </source>
</reference>
<dbReference type="Pfam" id="PF24139">
    <property type="entry name" value="TPR_TNPO3_IPO13_4th"/>
    <property type="match status" value="1"/>
</dbReference>
<dbReference type="InterPro" id="IPR057942">
    <property type="entry name" value="TPR_TNPO3_IPO13_3rd"/>
</dbReference>
<dbReference type="GO" id="GO:0006606">
    <property type="term" value="P:protein import into nucleus"/>
    <property type="evidence" value="ECO:0007669"/>
    <property type="project" value="TreeGrafter"/>
</dbReference>
<evidence type="ECO:0000256" key="4">
    <source>
        <dbReference type="ARBA" id="ARBA00022927"/>
    </source>
</evidence>
<name>A0A6U3U8S3_9STRA</name>